<evidence type="ECO:0000256" key="2">
    <source>
        <dbReference type="SAM" id="MobiDB-lite"/>
    </source>
</evidence>
<dbReference type="GO" id="GO:0031222">
    <property type="term" value="P:arabinan catabolic process"/>
    <property type="evidence" value="ECO:0007669"/>
    <property type="project" value="TreeGrafter"/>
</dbReference>
<reference evidence="3 4" key="1">
    <citation type="journal article" date="2013" name="BMC Genomics">
        <title>The miniature genome of a carnivorous plant Genlisea aurea contains a low number of genes and short non-coding sequences.</title>
        <authorList>
            <person name="Leushkin E.V."/>
            <person name="Sutormin R.A."/>
            <person name="Nabieva E.R."/>
            <person name="Penin A.A."/>
            <person name="Kondrashov A.S."/>
            <person name="Logacheva M.D."/>
        </authorList>
    </citation>
    <scope>NUCLEOTIDE SEQUENCE [LARGE SCALE GENOMIC DNA]</scope>
</reference>
<sequence length="143" mass="15503">MTWYPQDYADKVAMTDMTMRADPSRGFPGRTYRFYKGPVVFPFGFGLSYAKFKHALAAASPPEKKTRPPSESPARNFQPFGSDQGFANPRASSDCRSTWRTWGGIGGSETVAAFSSSPASGKRLIGFEKVHVAAGGKSPRVGI</sequence>
<name>S8EA09_9LAMI</name>
<dbReference type="PANTHER" id="PTHR42721:SF8">
    <property type="entry name" value="BETA-D-XYLOSIDASE 1"/>
    <property type="match status" value="1"/>
</dbReference>
<dbReference type="GO" id="GO:0046556">
    <property type="term" value="F:alpha-L-arabinofuranosidase activity"/>
    <property type="evidence" value="ECO:0007669"/>
    <property type="project" value="TreeGrafter"/>
</dbReference>
<accession>S8EA09</accession>
<dbReference type="EMBL" id="AUSU01000718">
    <property type="protein sequence ID" value="EPS72728.1"/>
    <property type="molecule type" value="Genomic_DNA"/>
</dbReference>
<dbReference type="AlphaFoldDB" id="S8EA09"/>
<comment type="caution">
    <text evidence="3">The sequence shown here is derived from an EMBL/GenBank/DDBJ whole genome shotgun (WGS) entry which is preliminary data.</text>
</comment>
<keyword evidence="1" id="KW-0378">Hydrolase</keyword>
<evidence type="ECO:0008006" key="5">
    <source>
        <dbReference type="Google" id="ProtNLM"/>
    </source>
</evidence>
<dbReference type="GO" id="GO:0048046">
    <property type="term" value="C:apoplast"/>
    <property type="evidence" value="ECO:0007669"/>
    <property type="project" value="TreeGrafter"/>
</dbReference>
<evidence type="ECO:0000313" key="3">
    <source>
        <dbReference type="EMBL" id="EPS72728.1"/>
    </source>
</evidence>
<proteinExistence type="predicted"/>
<dbReference type="InterPro" id="IPR044993">
    <property type="entry name" value="BXL"/>
</dbReference>
<dbReference type="OrthoDB" id="1548694at2759"/>
<dbReference type="InterPro" id="IPR036881">
    <property type="entry name" value="Glyco_hydro_3_C_sf"/>
</dbReference>
<evidence type="ECO:0000256" key="1">
    <source>
        <dbReference type="ARBA" id="ARBA00022801"/>
    </source>
</evidence>
<evidence type="ECO:0000313" key="4">
    <source>
        <dbReference type="Proteomes" id="UP000015453"/>
    </source>
</evidence>
<dbReference type="SUPFAM" id="SSF52279">
    <property type="entry name" value="Beta-D-glucan exohydrolase, C-terminal domain"/>
    <property type="match status" value="1"/>
</dbReference>
<dbReference type="PANTHER" id="PTHR42721">
    <property type="entry name" value="SUGAR HYDROLASE-RELATED"/>
    <property type="match status" value="1"/>
</dbReference>
<protein>
    <recommendedName>
        <fullName evidence="5">Glycoside hydrolase family 3 C-terminal domain-containing protein</fullName>
    </recommendedName>
</protein>
<organism evidence="3 4">
    <name type="scientific">Genlisea aurea</name>
    <dbReference type="NCBI Taxonomy" id="192259"/>
    <lineage>
        <taxon>Eukaryota</taxon>
        <taxon>Viridiplantae</taxon>
        <taxon>Streptophyta</taxon>
        <taxon>Embryophyta</taxon>
        <taxon>Tracheophyta</taxon>
        <taxon>Spermatophyta</taxon>
        <taxon>Magnoliopsida</taxon>
        <taxon>eudicotyledons</taxon>
        <taxon>Gunneridae</taxon>
        <taxon>Pentapetalae</taxon>
        <taxon>asterids</taxon>
        <taxon>lamiids</taxon>
        <taxon>Lamiales</taxon>
        <taxon>Lentibulariaceae</taxon>
        <taxon>Genlisea</taxon>
    </lineage>
</organism>
<dbReference type="GO" id="GO:0009044">
    <property type="term" value="F:xylan 1,4-beta-xylosidase activity"/>
    <property type="evidence" value="ECO:0007669"/>
    <property type="project" value="InterPro"/>
</dbReference>
<dbReference type="GO" id="GO:0045493">
    <property type="term" value="P:xylan catabolic process"/>
    <property type="evidence" value="ECO:0007669"/>
    <property type="project" value="InterPro"/>
</dbReference>
<dbReference type="Proteomes" id="UP000015453">
    <property type="component" value="Unassembled WGS sequence"/>
</dbReference>
<keyword evidence="4" id="KW-1185">Reference proteome</keyword>
<feature type="region of interest" description="Disordered" evidence="2">
    <location>
        <begin position="58"/>
        <end position="94"/>
    </location>
</feature>
<gene>
    <name evidence="3" type="ORF">M569_02031</name>
</gene>